<keyword evidence="4 7" id="KW-1133">Transmembrane helix</keyword>
<evidence type="ECO:0000256" key="5">
    <source>
        <dbReference type="ARBA" id="ARBA00023136"/>
    </source>
</evidence>
<protein>
    <recommendedName>
        <fullName evidence="10">Polysaccharide biosynthesis protein</fullName>
    </recommendedName>
</protein>
<dbReference type="Proteomes" id="UP000053260">
    <property type="component" value="Unassembled WGS sequence"/>
</dbReference>
<evidence type="ECO:0000313" key="8">
    <source>
        <dbReference type="EMBL" id="KUO20264.1"/>
    </source>
</evidence>
<feature type="transmembrane region" description="Helical" evidence="7">
    <location>
        <begin position="365"/>
        <end position="388"/>
    </location>
</feature>
<name>A0A101V0L1_9ACTN</name>
<proteinExistence type="predicted"/>
<evidence type="ECO:0000256" key="6">
    <source>
        <dbReference type="SAM" id="MobiDB-lite"/>
    </source>
</evidence>
<feature type="transmembrane region" description="Helical" evidence="7">
    <location>
        <begin position="210"/>
        <end position="230"/>
    </location>
</feature>
<evidence type="ECO:0000256" key="7">
    <source>
        <dbReference type="SAM" id="Phobius"/>
    </source>
</evidence>
<dbReference type="GO" id="GO:0005886">
    <property type="term" value="C:plasma membrane"/>
    <property type="evidence" value="ECO:0007669"/>
    <property type="project" value="UniProtKB-SubCell"/>
</dbReference>
<evidence type="ECO:0000313" key="9">
    <source>
        <dbReference type="Proteomes" id="UP000053260"/>
    </source>
</evidence>
<dbReference type="OrthoDB" id="3518375at2"/>
<accession>A0A101V0L1</accession>
<feature type="transmembrane region" description="Helical" evidence="7">
    <location>
        <begin position="428"/>
        <end position="449"/>
    </location>
</feature>
<feature type="region of interest" description="Disordered" evidence="6">
    <location>
        <begin position="1"/>
        <end position="31"/>
    </location>
</feature>
<dbReference type="PANTHER" id="PTHR30250">
    <property type="entry name" value="PST FAMILY PREDICTED COLANIC ACID TRANSPORTER"/>
    <property type="match status" value="1"/>
</dbReference>
<evidence type="ECO:0000256" key="1">
    <source>
        <dbReference type="ARBA" id="ARBA00004651"/>
    </source>
</evidence>
<reference evidence="8 9" key="1">
    <citation type="submission" date="2015-10" db="EMBL/GenBank/DDBJ databases">
        <title>Draft genome sequence of Streptomyces sp. RV15, isolated from a marine sponge.</title>
        <authorList>
            <person name="Ruckert C."/>
            <person name="Abdelmohsen U.R."/>
            <person name="Winkler A."/>
            <person name="Hentschel U."/>
            <person name="Kalinowski J."/>
            <person name="Kampfer P."/>
            <person name="Glaeser S."/>
        </authorList>
    </citation>
    <scope>NUCLEOTIDE SEQUENCE [LARGE SCALE GENOMIC DNA]</scope>
    <source>
        <strain evidence="8 9">RV15</strain>
    </source>
</reference>
<sequence length="480" mass="49198">MNEVPKQQGGPPPSLANSPDSAAEFSGRGRKRSWQRHLRTFGSLTAASQVESALSFATTATLVRLVGSAGAGEVLFAQSMATAWFLLCDPRFEDAQQRFVPSEQLRGHGRGTRLYLRLFRLDVAAGVLATAVGVVATVAAAAIGWISDERFWLFLLAVLAAGAATPSGSASAGFAIADQLSRLGAIRLLLAVLGSLVTVGALLVAGPVGYLAATVATALVSTSVLTAGACRWVREACGSPPAGRAVTPSGLMPFLLKSSATGSVSLASDTGVSVLAGLLGGPTLVTYLKIANAPGRLFSSFVSPVATQLYPRLARAGATGRRAAVMRDALRSSALTGGIGAVAVVTTAGVISALIGLVYGPDYTVLSTSAVVLLAGSALRGTVVWCKVLPSALGRPGIRLTFLTVEGVCQLGMLIGVTQVWSNAESTALAFAWGSLGLMCLSAVGWFVVLRHLAGTLSDANTSPWPGRLKAPRGAVRQES</sequence>
<dbReference type="InterPro" id="IPR050833">
    <property type="entry name" value="Poly_Biosynth_Transport"/>
</dbReference>
<dbReference type="EMBL" id="LMXB01000041">
    <property type="protein sequence ID" value="KUO20264.1"/>
    <property type="molecule type" value="Genomic_DNA"/>
</dbReference>
<keyword evidence="3 7" id="KW-0812">Transmembrane</keyword>
<keyword evidence="9" id="KW-1185">Reference proteome</keyword>
<dbReference type="AlphaFoldDB" id="A0A101V0L1"/>
<feature type="transmembrane region" description="Helical" evidence="7">
    <location>
        <begin position="334"/>
        <end position="359"/>
    </location>
</feature>
<keyword evidence="2" id="KW-1003">Cell membrane</keyword>
<feature type="transmembrane region" description="Helical" evidence="7">
    <location>
        <begin position="400"/>
        <end position="422"/>
    </location>
</feature>
<feature type="transmembrane region" description="Helical" evidence="7">
    <location>
        <begin position="123"/>
        <end position="146"/>
    </location>
</feature>
<dbReference type="RefSeq" id="WP_159054575.1">
    <property type="nucleotide sequence ID" value="NZ_KQ949082.1"/>
</dbReference>
<keyword evidence="5 7" id="KW-0472">Membrane</keyword>
<feature type="transmembrane region" description="Helical" evidence="7">
    <location>
        <begin position="184"/>
        <end position="204"/>
    </location>
</feature>
<comment type="caution">
    <text evidence="8">The sequence shown here is derived from an EMBL/GenBank/DDBJ whole genome shotgun (WGS) entry which is preliminary data.</text>
</comment>
<evidence type="ECO:0000256" key="3">
    <source>
        <dbReference type="ARBA" id="ARBA00022692"/>
    </source>
</evidence>
<dbReference type="STRING" id="909626.AQJ91_15955"/>
<comment type="subcellular location">
    <subcellularLocation>
        <location evidence="1">Cell membrane</location>
        <topology evidence="1">Multi-pass membrane protein</topology>
    </subcellularLocation>
</comment>
<gene>
    <name evidence="8" type="ORF">AQJ91_15955</name>
</gene>
<evidence type="ECO:0000256" key="2">
    <source>
        <dbReference type="ARBA" id="ARBA00022475"/>
    </source>
</evidence>
<feature type="transmembrane region" description="Helical" evidence="7">
    <location>
        <begin position="152"/>
        <end position="177"/>
    </location>
</feature>
<dbReference type="PANTHER" id="PTHR30250:SF26">
    <property type="entry name" value="PSMA PROTEIN"/>
    <property type="match status" value="1"/>
</dbReference>
<organism evidence="8 9">
    <name type="scientific">Streptomyces dysideae</name>
    <dbReference type="NCBI Taxonomy" id="909626"/>
    <lineage>
        <taxon>Bacteria</taxon>
        <taxon>Bacillati</taxon>
        <taxon>Actinomycetota</taxon>
        <taxon>Actinomycetes</taxon>
        <taxon>Kitasatosporales</taxon>
        <taxon>Streptomycetaceae</taxon>
        <taxon>Streptomyces</taxon>
    </lineage>
</organism>
<evidence type="ECO:0000256" key="4">
    <source>
        <dbReference type="ARBA" id="ARBA00022989"/>
    </source>
</evidence>
<evidence type="ECO:0008006" key="10">
    <source>
        <dbReference type="Google" id="ProtNLM"/>
    </source>
</evidence>